<feature type="transmembrane region" description="Helical" evidence="1">
    <location>
        <begin position="106"/>
        <end position="128"/>
    </location>
</feature>
<reference evidence="3" key="1">
    <citation type="journal article" date="2014" name="Proc. Natl. Acad. Sci. U.S.A.">
        <title>Extensive sampling of basidiomycete genomes demonstrates inadequacy of the white-rot/brown-rot paradigm for wood decay fungi.</title>
        <authorList>
            <person name="Riley R."/>
            <person name="Salamov A.A."/>
            <person name="Brown D.W."/>
            <person name="Nagy L.G."/>
            <person name="Floudas D."/>
            <person name="Held B.W."/>
            <person name="Levasseur A."/>
            <person name="Lombard V."/>
            <person name="Morin E."/>
            <person name="Otillar R."/>
            <person name="Lindquist E.A."/>
            <person name="Sun H."/>
            <person name="LaButti K.M."/>
            <person name="Schmutz J."/>
            <person name="Jabbour D."/>
            <person name="Luo H."/>
            <person name="Baker S.E."/>
            <person name="Pisabarro A.G."/>
            <person name="Walton J.D."/>
            <person name="Blanchette R.A."/>
            <person name="Henrissat B."/>
            <person name="Martin F."/>
            <person name="Cullen D."/>
            <person name="Hibbett D.S."/>
            <person name="Grigoriev I.V."/>
        </authorList>
    </citation>
    <scope>NUCLEOTIDE SEQUENCE [LARGE SCALE GENOMIC DNA]</scope>
    <source>
        <strain evidence="3">FD-172 SS1</strain>
    </source>
</reference>
<name>A0A067MC72_BOTB1</name>
<dbReference type="Proteomes" id="UP000027195">
    <property type="component" value="Unassembled WGS sequence"/>
</dbReference>
<evidence type="ECO:0000256" key="1">
    <source>
        <dbReference type="SAM" id="Phobius"/>
    </source>
</evidence>
<dbReference type="HOGENOM" id="CLU_1421220_0_0_1"/>
<dbReference type="EMBL" id="KL198045">
    <property type="protein sequence ID" value="KDQ13174.1"/>
    <property type="molecule type" value="Genomic_DNA"/>
</dbReference>
<sequence>MIYSTIHSLLRTTFPGMSSNLLPPPQSEGAMVVAELPGSRVMDSNRTTNTDFLVTHTSGSPKPLAKTWRDVVPVPTLMRRSYFIITICTSIFGFQKDQTLLAVGNLALNAALVACLESIAVLFLGLLYRARVLYWVETRVAHDTIERGDKVSDTLHVTAYACFLIACASLFAFLLQTMWYTRSHISFGMLSSVVLAGAFIVMICYRLM</sequence>
<dbReference type="InParanoid" id="A0A067MC72"/>
<accession>A0A067MC72</accession>
<keyword evidence="1" id="KW-0812">Transmembrane</keyword>
<proteinExistence type="predicted"/>
<keyword evidence="3" id="KW-1185">Reference proteome</keyword>
<keyword evidence="1" id="KW-0472">Membrane</keyword>
<keyword evidence="1" id="KW-1133">Transmembrane helix</keyword>
<gene>
    <name evidence="2" type="ORF">BOTBODRAFT_188696</name>
</gene>
<feature type="transmembrane region" description="Helical" evidence="1">
    <location>
        <begin position="157"/>
        <end position="179"/>
    </location>
</feature>
<organism evidence="2 3">
    <name type="scientific">Botryobasidium botryosum (strain FD-172 SS1)</name>
    <dbReference type="NCBI Taxonomy" id="930990"/>
    <lineage>
        <taxon>Eukaryota</taxon>
        <taxon>Fungi</taxon>
        <taxon>Dikarya</taxon>
        <taxon>Basidiomycota</taxon>
        <taxon>Agaricomycotina</taxon>
        <taxon>Agaricomycetes</taxon>
        <taxon>Cantharellales</taxon>
        <taxon>Botryobasidiaceae</taxon>
        <taxon>Botryobasidium</taxon>
    </lineage>
</organism>
<evidence type="ECO:0000313" key="2">
    <source>
        <dbReference type="EMBL" id="KDQ13174.1"/>
    </source>
</evidence>
<evidence type="ECO:0000313" key="3">
    <source>
        <dbReference type="Proteomes" id="UP000027195"/>
    </source>
</evidence>
<dbReference type="AlphaFoldDB" id="A0A067MC72"/>
<feature type="transmembrane region" description="Helical" evidence="1">
    <location>
        <begin position="185"/>
        <end position="205"/>
    </location>
</feature>
<protein>
    <submittedName>
        <fullName evidence="2">Uncharacterized protein</fullName>
    </submittedName>
</protein>